<evidence type="ECO:0008006" key="4">
    <source>
        <dbReference type="Google" id="ProtNLM"/>
    </source>
</evidence>
<dbReference type="Proteomes" id="UP001301769">
    <property type="component" value="Unassembled WGS sequence"/>
</dbReference>
<reference evidence="2" key="1">
    <citation type="journal article" date="2023" name="Mol. Phylogenet. Evol.">
        <title>Genome-scale phylogeny and comparative genomics of the fungal order Sordariales.</title>
        <authorList>
            <person name="Hensen N."/>
            <person name="Bonometti L."/>
            <person name="Westerberg I."/>
            <person name="Brannstrom I.O."/>
            <person name="Guillou S."/>
            <person name="Cros-Aarteil S."/>
            <person name="Calhoun S."/>
            <person name="Haridas S."/>
            <person name="Kuo A."/>
            <person name="Mondo S."/>
            <person name="Pangilinan J."/>
            <person name="Riley R."/>
            <person name="LaButti K."/>
            <person name="Andreopoulos B."/>
            <person name="Lipzen A."/>
            <person name="Chen C."/>
            <person name="Yan M."/>
            <person name="Daum C."/>
            <person name="Ng V."/>
            <person name="Clum A."/>
            <person name="Steindorff A."/>
            <person name="Ohm R.A."/>
            <person name="Martin F."/>
            <person name="Silar P."/>
            <person name="Natvig D.O."/>
            <person name="Lalanne C."/>
            <person name="Gautier V."/>
            <person name="Ament-Velasquez S.L."/>
            <person name="Kruys A."/>
            <person name="Hutchinson M.I."/>
            <person name="Powell A.J."/>
            <person name="Barry K."/>
            <person name="Miller A.N."/>
            <person name="Grigoriev I.V."/>
            <person name="Debuchy R."/>
            <person name="Gladieux P."/>
            <person name="Hiltunen Thoren M."/>
            <person name="Johannesson H."/>
        </authorList>
    </citation>
    <scope>NUCLEOTIDE SEQUENCE</scope>
    <source>
        <strain evidence="2">PSN293</strain>
    </source>
</reference>
<evidence type="ECO:0000313" key="3">
    <source>
        <dbReference type="Proteomes" id="UP001301769"/>
    </source>
</evidence>
<feature type="region of interest" description="Disordered" evidence="1">
    <location>
        <begin position="73"/>
        <end position="155"/>
    </location>
</feature>
<dbReference type="AlphaFoldDB" id="A0AAN6YAK8"/>
<evidence type="ECO:0000313" key="2">
    <source>
        <dbReference type="EMBL" id="KAK4215201.1"/>
    </source>
</evidence>
<dbReference type="EMBL" id="MU858082">
    <property type="protein sequence ID" value="KAK4215201.1"/>
    <property type="molecule type" value="Genomic_DNA"/>
</dbReference>
<gene>
    <name evidence="2" type="ORF">QBC37DRAFT_459362</name>
</gene>
<keyword evidence="3" id="KW-1185">Reference proteome</keyword>
<sequence length="333" mass="36812">MAPKKDKPEAPKPYIALVMRDVQKKIEADFLDRKRCLETLAVALDDGLSKIPDSSSWKLKFAVEIRASMESVATGTVTNSPTNFVATKDSPRQNHDAAQPSPTPTGPATLVQTQSAPPTWTDVVRRKRAAPVTDETPVGTPTRKGSPPKTRKDGRLFVRLGPEDGLRSITPEAVKIWVADITDMPMSKFTRCNHVNSGVSITCTDDLARTECLEKLRKKAITVDEAIDGVNYVISGVPSSIITHQGERDIKPLLRQEIEAATRCKVIRLASAKTEGTHFVTLPNEVRPFRIFGSKPARLARNRTEVWQCENCHGFHHTRACWGKTRCKCGLIP</sequence>
<name>A0AAN6YAK8_9PEZI</name>
<proteinExistence type="predicted"/>
<feature type="compositionally biased region" description="Polar residues" evidence="1">
    <location>
        <begin position="73"/>
        <end position="85"/>
    </location>
</feature>
<protein>
    <recommendedName>
        <fullName evidence="4">Gag-like protein</fullName>
    </recommendedName>
</protein>
<organism evidence="2 3">
    <name type="scientific">Rhypophila decipiens</name>
    <dbReference type="NCBI Taxonomy" id="261697"/>
    <lineage>
        <taxon>Eukaryota</taxon>
        <taxon>Fungi</taxon>
        <taxon>Dikarya</taxon>
        <taxon>Ascomycota</taxon>
        <taxon>Pezizomycotina</taxon>
        <taxon>Sordariomycetes</taxon>
        <taxon>Sordariomycetidae</taxon>
        <taxon>Sordariales</taxon>
        <taxon>Naviculisporaceae</taxon>
        <taxon>Rhypophila</taxon>
    </lineage>
</organism>
<reference evidence="2" key="2">
    <citation type="submission" date="2023-05" db="EMBL/GenBank/DDBJ databases">
        <authorList>
            <consortium name="Lawrence Berkeley National Laboratory"/>
            <person name="Steindorff A."/>
            <person name="Hensen N."/>
            <person name="Bonometti L."/>
            <person name="Westerberg I."/>
            <person name="Brannstrom I.O."/>
            <person name="Guillou S."/>
            <person name="Cros-Aarteil S."/>
            <person name="Calhoun S."/>
            <person name="Haridas S."/>
            <person name="Kuo A."/>
            <person name="Mondo S."/>
            <person name="Pangilinan J."/>
            <person name="Riley R."/>
            <person name="Labutti K."/>
            <person name="Andreopoulos B."/>
            <person name="Lipzen A."/>
            <person name="Chen C."/>
            <person name="Yanf M."/>
            <person name="Daum C."/>
            <person name="Ng V."/>
            <person name="Clum A."/>
            <person name="Ohm R."/>
            <person name="Martin F."/>
            <person name="Silar P."/>
            <person name="Natvig D."/>
            <person name="Lalanne C."/>
            <person name="Gautier V."/>
            <person name="Ament-Velasquez S.L."/>
            <person name="Kruys A."/>
            <person name="Hutchinson M.I."/>
            <person name="Powell A.J."/>
            <person name="Barry K."/>
            <person name="Miller A.N."/>
            <person name="Grigoriev I.V."/>
            <person name="Debuchy R."/>
            <person name="Gladieux P."/>
            <person name="Thoren M.H."/>
            <person name="Johannesson H."/>
        </authorList>
    </citation>
    <scope>NUCLEOTIDE SEQUENCE</scope>
    <source>
        <strain evidence="2">PSN293</strain>
    </source>
</reference>
<comment type="caution">
    <text evidence="2">The sequence shown here is derived from an EMBL/GenBank/DDBJ whole genome shotgun (WGS) entry which is preliminary data.</text>
</comment>
<feature type="non-terminal residue" evidence="2">
    <location>
        <position position="333"/>
    </location>
</feature>
<evidence type="ECO:0000256" key="1">
    <source>
        <dbReference type="SAM" id="MobiDB-lite"/>
    </source>
</evidence>
<accession>A0AAN6YAK8</accession>